<evidence type="ECO:0000313" key="9">
    <source>
        <dbReference type="Proteomes" id="UP000588586"/>
    </source>
</evidence>
<dbReference type="InterPro" id="IPR032808">
    <property type="entry name" value="DoxX"/>
</dbReference>
<evidence type="ECO:0000256" key="2">
    <source>
        <dbReference type="ARBA" id="ARBA00006679"/>
    </source>
</evidence>
<evidence type="ECO:0000256" key="5">
    <source>
        <dbReference type="ARBA" id="ARBA00022989"/>
    </source>
</evidence>
<keyword evidence="4 7" id="KW-0812">Transmembrane</keyword>
<dbReference type="EMBL" id="JABEPQ010000004">
    <property type="protein sequence ID" value="NNM47685.1"/>
    <property type="molecule type" value="Genomic_DNA"/>
</dbReference>
<keyword evidence="6 7" id="KW-0472">Membrane</keyword>
<evidence type="ECO:0000256" key="3">
    <source>
        <dbReference type="ARBA" id="ARBA00022475"/>
    </source>
</evidence>
<organism evidence="8 9">
    <name type="scientific">Knoellia koreensis</name>
    <dbReference type="NCBI Taxonomy" id="2730921"/>
    <lineage>
        <taxon>Bacteria</taxon>
        <taxon>Bacillati</taxon>
        <taxon>Actinomycetota</taxon>
        <taxon>Actinomycetes</taxon>
        <taxon>Micrococcales</taxon>
        <taxon>Intrasporangiaceae</taxon>
        <taxon>Knoellia</taxon>
    </lineage>
</organism>
<keyword evidence="3" id="KW-1003">Cell membrane</keyword>
<name>A0A849HIB0_9MICO</name>
<proteinExistence type="inferred from homology"/>
<keyword evidence="5 7" id="KW-1133">Transmembrane helix</keyword>
<gene>
    <name evidence="8" type="ORF">HJG52_16965</name>
</gene>
<comment type="subcellular location">
    <subcellularLocation>
        <location evidence="1">Cell membrane</location>
        <topology evidence="1">Multi-pass membrane protein</topology>
    </subcellularLocation>
</comment>
<evidence type="ECO:0000313" key="8">
    <source>
        <dbReference type="EMBL" id="NNM47685.1"/>
    </source>
</evidence>
<dbReference type="Pfam" id="PF07681">
    <property type="entry name" value="DoxX"/>
    <property type="match status" value="1"/>
</dbReference>
<dbReference type="GO" id="GO:0005886">
    <property type="term" value="C:plasma membrane"/>
    <property type="evidence" value="ECO:0007669"/>
    <property type="project" value="UniProtKB-SubCell"/>
</dbReference>
<feature type="transmembrane region" description="Helical" evidence="7">
    <location>
        <begin position="139"/>
        <end position="159"/>
    </location>
</feature>
<evidence type="ECO:0000256" key="7">
    <source>
        <dbReference type="SAM" id="Phobius"/>
    </source>
</evidence>
<comment type="caution">
    <text evidence="8">The sequence shown here is derived from an EMBL/GenBank/DDBJ whole genome shotgun (WGS) entry which is preliminary data.</text>
</comment>
<dbReference type="PANTHER" id="PTHR33452">
    <property type="entry name" value="OXIDOREDUCTASE CATD-RELATED"/>
    <property type="match status" value="1"/>
</dbReference>
<evidence type="ECO:0000256" key="6">
    <source>
        <dbReference type="ARBA" id="ARBA00023136"/>
    </source>
</evidence>
<dbReference type="RefSeq" id="WP_171244796.1">
    <property type="nucleotide sequence ID" value="NZ_JABEPQ010000004.1"/>
</dbReference>
<reference evidence="8 9" key="1">
    <citation type="submission" date="2020-04" db="EMBL/GenBank/DDBJ databases">
        <title>Knoellia sp. isolate from air conditioner.</title>
        <authorList>
            <person name="Chea S."/>
            <person name="Kim D.-U."/>
        </authorList>
    </citation>
    <scope>NUCLEOTIDE SEQUENCE [LARGE SCALE GENOMIC DNA]</scope>
    <source>
        <strain evidence="8 9">DB2414S</strain>
    </source>
</reference>
<protein>
    <submittedName>
        <fullName evidence="8">DoxX family protein</fullName>
    </submittedName>
</protein>
<sequence length="171" mass="17365">MQTSTDLGLLILRLVIGGLILAHGSQKAFGAFGGLGPDGTAPIFETWGFRPGRSRVLLAATVEIAGSALLILGLLTPLGAAMVAGTLVVAASVNADKGLWAVKGGYELPLLYALVAAALAFTGPGRISVDHAIGLTESYSPLTGVVAVLVAALAAYVFIASSRRARRTQPA</sequence>
<accession>A0A849HIB0</accession>
<comment type="similarity">
    <text evidence="2">Belongs to the DoxX family.</text>
</comment>
<dbReference type="Proteomes" id="UP000588586">
    <property type="component" value="Unassembled WGS sequence"/>
</dbReference>
<dbReference type="AlphaFoldDB" id="A0A849HIB0"/>
<evidence type="ECO:0000256" key="1">
    <source>
        <dbReference type="ARBA" id="ARBA00004651"/>
    </source>
</evidence>
<dbReference type="InterPro" id="IPR051907">
    <property type="entry name" value="DoxX-like_oxidoreductase"/>
</dbReference>
<keyword evidence="9" id="KW-1185">Reference proteome</keyword>
<dbReference type="PANTHER" id="PTHR33452:SF1">
    <property type="entry name" value="INNER MEMBRANE PROTEIN YPHA-RELATED"/>
    <property type="match status" value="1"/>
</dbReference>
<feature type="transmembrane region" description="Helical" evidence="7">
    <location>
        <begin position="64"/>
        <end position="89"/>
    </location>
</feature>
<feature type="transmembrane region" description="Helical" evidence="7">
    <location>
        <begin position="110"/>
        <end position="127"/>
    </location>
</feature>
<evidence type="ECO:0000256" key="4">
    <source>
        <dbReference type="ARBA" id="ARBA00022692"/>
    </source>
</evidence>